<organism evidence="3 4">
    <name type="scientific">Microbacterium lemovicicum</name>
    <dbReference type="NCBI Taxonomy" id="1072463"/>
    <lineage>
        <taxon>Bacteria</taxon>
        <taxon>Bacillati</taxon>
        <taxon>Actinomycetota</taxon>
        <taxon>Actinomycetes</taxon>
        <taxon>Micrococcales</taxon>
        <taxon>Microbacteriaceae</taxon>
        <taxon>Microbacterium</taxon>
    </lineage>
</organism>
<protein>
    <submittedName>
        <fullName evidence="3">Lipase 2</fullName>
        <ecNumber evidence="3">3.1.1.3</ecNumber>
    </submittedName>
</protein>
<gene>
    <name evidence="3" type="primary">lip2_2</name>
    <name evidence="3" type="ORF">CVS47_03036</name>
</gene>
<reference evidence="3 4" key="1">
    <citation type="submission" date="2018-08" db="EMBL/GenBank/DDBJ databases">
        <title>Microbacterium lemovicicum sp. nov., a bacterium isolated from a natural uranium-rich soil.</title>
        <authorList>
            <person name="ORTET P."/>
        </authorList>
    </citation>
    <scope>NUCLEOTIDE SEQUENCE [LARGE SCALE GENOMIC DNA]</scope>
    <source>
        <strain evidence="3 4">Viu22</strain>
    </source>
</reference>
<dbReference type="InterPro" id="IPR049492">
    <property type="entry name" value="BD-FAE-like_dom"/>
</dbReference>
<feature type="domain" description="BD-FAE-like" evidence="2">
    <location>
        <begin position="21"/>
        <end position="209"/>
    </location>
</feature>
<accession>A0A3Q9J251</accession>
<dbReference type="KEGG" id="mlv:CVS47_03036"/>
<dbReference type="Proteomes" id="UP000276888">
    <property type="component" value="Chromosome"/>
</dbReference>
<proteinExistence type="predicted"/>
<dbReference type="AlphaFoldDB" id="A0A3Q9J251"/>
<evidence type="ECO:0000313" key="3">
    <source>
        <dbReference type="EMBL" id="AZS38380.1"/>
    </source>
</evidence>
<dbReference type="GO" id="GO:0004806">
    <property type="term" value="F:triacylglycerol lipase activity"/>
    <property type="evidence" value="ECO:0007669"/>
    <property type="project" value="UniProtKB-EC"/>
</dbReference>
<dbReference type="Gene3D" id="3.40.50.1820">
    <property type="entry name" value="alpha/beta hydrolase"/>
    <property type="match status" value="1"/>
</dbReference>
<dbReference type="OrthoDB" id="9803828at2"/>
<dbReference type="Pfam" id="PF20434">
    <property type="entry name" value="BD-FAE"/>
    <property type="match status" value="1"/>
</dbReference>
<dbReference type="SUPFAM" id="SSF53474">
    <property type="entry name" value="alpha/beta-Hydrolases"/>
    <property type="match status" value="1"/>
</dbReference>
<dbReference type="PANTHER" id="PTHR48081">
    <property type="entry name" value="AB HYDROLASE SUPERFAMILY PROTEIN C4A8.06C"/>
    <property type="match status" value="1"/>
</dbReference>
<evidence type="ECO:0000313" key="4">
    <source>
        <dbReference type="Proteomes" id="UP000276888"/>
    </source>
</evidence>
<dbReference type="InterPro" id="IPR050300">
    <property type="entry name" value="GDXG_lipolytic_enzyme"/>
</dbReference>
<dbReference type="EMBL" id="CP031423">
    <property type="protein sequence ID" value="AZS38380.1"/>
    <property type="molecule type" value="Genomic_DNA"/>
</dbReference>
<keyword evidence="4" id="KW-1185">Reference proteome</keyword>
<name>A0A3Q9J251_9MICO</name>
<dbReference type="InterPro" id="IPR029058">
    <property type="entry name" value="AB_hydrolase_fold"/>
</dbReference>
<dbReference type="RefSeq" id="WP_127096815.1">
    <property type="nucleotide sequence ID" value="NZ_CP031423.1"/>
</dbReference>
<evidence type="ECO:0000256" key="1">
    <source>
        <dbReference type="ARBA" id="ARBA00022801"/>
    </source>
</evidence>
<sequence>MAHVRRDLVYAEHPGYRPLSLDLHLPDAPHPPVVLFLHGGGWRVGSRRTFVPGLAGPDGFGRITAEGWAVAAVDYRLSGEARWPAQLADVTAAIEWVTSATEVDGSRLVLWGESAGGHLAALAGLRDPRVRGVIDWYGPADLRTMPGADDPQTREAALLGMPAASDPDLAAHASPVASVIIGAPPFHIAHGDDDRSVPVAQSEELARALRRVGADVTLQIVPGADHLWRGLGDPATVFDPALAFLGRIAG</sequence>
<dbReference type="EC" id="3.1.1.3" evidence="3"/>
<keyword evidence="1 3" id="KW-0378">Hydrolase</keyword>
<evidence type="ECO:0000259" key="2">
    <source>
        <dbReference type="Pfam" id="PF20434"/>
    </source>
</evidence>